<keyword evidence="2 3" id="KW-0802">TPR repeat</keyword>
<dbReference type="Proteomes" id="UP000689195">
    <property type="component" value="Unassembled WGS sequence"/>
</dbReference>
<evidence type="ECO:0000313" key="4">
    <source>
        <dbReference type="EMBL" id="CAD8169875.1"/>
    </source>
</evidence>
<dbReference type="EMBL" id="CAJJDO010000052">
    <property type="protein sequence ID" value="CAD8169875.1"/>
    <property type="molecule type" value="Genomic_DNA"/>
</dbReference>
<evidence type="ECO:0000256" key="1">
    <source>
        <dbReference type="ARBA" id="ARBA00022737"/>
    </source>
</evidence>
<evidence type="ECO:0000256" key="2">
    <source>
        <dbReference type="ARBA" id="ARBA00022803"/>
    </source>
</evidence>
<organism evidence="4 5">
    <name type="scientific">Paramecium pentaurelia</name>
    <dbReference type="NCBI Taxonomy" id="43138"/>
    <lineage>
        <taxon>Eukaryota</taxon>
        <taxon>Sar</taxon>
        <taxon>Alveolata</taxon>
        <taxon>Ciliophora</taxon>
        <taxon>Intramacronucleata</taxon>
        <taxon>Oligohymenophorea</taxon>
        <taxon>Peniculida</taxon>
        <taxon>Parameciidae</taxon>
        <taxon>Paramecium</taxon>
    </lineage>
</organism>
<reference evidence="4" key="1">
    <citation type="submission" date="2021-01" db="EMBL/GenBank/DDBJ databases">
        <authorList>
            <consortium name="Genoscope - CEA"/>
            <person name="William W."/>
        </authorList>
    </citation>
    <scope>NUCLEOTIDE SEQUENCE</scope>
</reference>
<name>A0A8S1UYW7_9CILI</name>
<gene>
    <name evidence="4" type="ORF">PPENT_87.1.T0520020</name>
</gene>
<evidence type="ECO:0000256" key="3">
    <source>
        <dbReference type="PROSITE-ProRule" id="PRU00339"/>
    </source>
</evidence>
<accession>A0A8S1UYW7</accession>
<dbReference type="SMART" id="SM00028">
    <property type="entry name" value="TPR"/>
    <property type="match status" value="3"/>
</dbReference>
<dbReference type="PANTHER" id="PTHR44943:SF4">
    <property type="entry name" value="TPR REPEAT-CONTAINING PROTEIN MJ0798"/>
    <property type="match status" value="1"/>
</dbReference>
<dbReference type="PROSITE" id="PS50005">
    <property type="entry name" value="TPR"/>
    <property type="match status" value="1"/>
</dbReference>
<dbReference type="OrthoDB" id="329563at2759"/>
<feature type="repeat" description="TPR" evidence="3">
    <location>
        <begin position="78"/>
        <end position="111"/>
    </location>
</feature>
<dbReference type="AlphaFoldDB" id="A0A8S1UYW7"/>
<evidence type="ECO:0000313" key="5">
    <source>
        <dbReference type="Proteomes" id="UP000689195"/>
    </source>
</evidence>
<sequence length="124" mass="14438">MLKAYIRKGTSLVLLYRYDEALQNLHQQQPIQQTLTIGLNGRGLYCLWCRDDYQKALEYLDKALAINPQYIYSLHNKNFNTLVKGDCLYNMGQYEQAIEWYDKALAIDPQYINSLNGKGDCSMK</sequence>
<dbReference type="InterPro" id="IPR051685">
    <property type="entry name" value="Ycf3/AcsC/BcsC/TPR_MFPF"/>
</dbReference>
<dbReference type="InterPro" id="IPR019734">
    <property type="entry name" value="TPR_rpt"/>
</dbReference>
<protein>
    <recommendedName>
        <fullName evidence="6">Tetratricopeptide repeat protein</fullName>
    </recommendedName>
</protein>
<comment type="caution">
    <text evidence="4">The sequence shown here is derived from an EMBL/GenBank/DDBJ whole genome shotgun (WGS) entry which is preliminary data.</text>
</comment>
<proteinExistence type="predicted"/>
<dbReference type="PANTHER" id="PTHR44943">
    <property type="entry name" value="CELLULOSE SYNTHASE OPERON PROTEIN C"/>
    <property type="match status" value="1"/>
</dbReference>
<dbReference type="Pfam" id="PF13414">
    <property type="entry name" value="TPR_11"/>
    <property type="match status" value="1"/>
</dbReference>
<evidence type="ECO:0008006" key="6">
    <source>
        <dbReference type="Google" id="ProtNLM"/>
    </source>
</evidence>
<keyword evidence="5" id="KW-1185">Reference proteome</keyword>
<keyword evidence="1" id="KW-0677">Repeat</keyword>
<dbReference type="Pfam" id="PF13181">
    <property type="entry name" value="TPR_8"/>
    <property type="match status" value="1"/>
</dbReference>